<feature type="transmembrane region" description="Helical" evidence="10">
    <location>
        <begin position="1114"/>
        <end position="1133"/>
    </location>
</feature>
<dbReference type="PROSITE" id="PS50929">
    <property type="entry name" value="ABC_TM1F"/>
    <property type="match status" value="2"/>
</dbReference>
<keyword evidence="6" id="KW-0067">ATP-binding</keyword>
<keyword evidence="7 10" id="KW-1133">Transmembrane helix</keyword>
<comment type="similarity">
    <text evidence="2">Belongs to the ABC transporter superfamily. ABCC family. Conjugate transporter (TC 3.A.1.208) subfamily.</text>
</comment>
<dbReference type="PROSITE" id="PS50893">
    <property type="entry name" value="ABC_TRANSPORTER_2"/>
    <property type="match status" value="2"/>
</dbReference>
<feature type="domain" description="ABC transporter" evidence="11">
    <location>
        <begin position="561"/>
        <end position="793"/>
    </location>
</feature>
<dbReference type="InterPro" id="IPR027417">
    <property type="entry name" value="P-loop_NTPase"/>
</dbReference>
<feature type="transmembrane region" description="Helical" evidence="10">
    <location>
        <begin position="442"/>
        <end position="465"/>
    </location>
</feature>
<dbReference type="Proteomes" id="UP001150217">
    <property type="component" value="Unassembled WGS sequence"/>
</dbReference>
<evidence type="ECO:0000313" key="13">
    <source>
        <dbReference type="EMBL" id="KAJ4498815.1"/>
    </source>
</evidence>
<evidence type="ECO:0000256" key="2">
    <source>
        <dbReference type="ARBA" id="ARBA00009726"/>
    </source>
</evidence>
<dbReference type="PANTHER" id="PTHR24223:SF456">
    <property type="entry name" value="MULTIDRUG RESISTANCE-ASSOCIATED PROTEIN LETHAL(2)03659"/>
    <property type="match status" value="1"/>
</dbReference>
<evidence type="ECO:0000256" key="10">
    <source>
        <dbReference type="SAM" id="Phobius"/>
    </source>
</evidence>
<evidence type="ECO:0000256" key="3">
    <source>
        <dbReference type="ARBA" id="ARBA00022448"/>
    </source>
</evidence>
<feature type="compositionally biased region" description="Basic and acidic residues" evidence="9">
    <location>
        <begin position="120"/>
        <end position="129"/>
    </location>
</feature>
<feature type="domain" description="ABC transporter" evidence="11">
    <location>
        <begin position="1181"/>
        <end position="1420"/>
    </location>
</feature>
<evidence type="ECO:0000256" key="8">
    <source>
        <dbReference type="ARBA" id="ARBA00023136"/>
    </source>
</evidence>
<feature type="transmembrane region" description="Helical" evidence="10">
    <location>
        <begin position="973"/>
        <end position="1001"/>
    </location>
</feature>
<dbReference type="Pfam" id="PF00005">
    <property type="entry name" value="ABC_tran"/>
    <property type="match status" value="2"/>
</dbReference>
<feature type="transmembrane region" description="Helical" evidence="10">
    <location>
        <begin position="888"/>
        <end position="912"/>
    </location>
</feature>
<dbReference type="SMART" id="SM00382">
    <property type="entry name" value="AAA"/>
    <property type="match status" value="2"/>
</dbReference>
<dbReference type="InterPro" id="IPR011527">
    <property type="entry name" value="ABC1_TM_dom"/>
</dbReference>
<feature type="transmembrane region" description="Helical" evidence="10">
    <location>
        <begin position="398"/>
        <end position="422"/>
    </location>
</feature>
<evidence type="ECO:0000259" key="12">
    <source>
        <dbReference type="PROSITE" id="PS50929"/>
    </source>
</evidence>
<feature type="transmembrane region" description="Helical" evidence="10">
    <location>
        <begin position="156"/>
        <end position="180"/>
    </location>
</feature>
<dbReference type="PANTHER" id="PTHR24223">
    <property type="entry name" value="ATP-BINDING CASSETTE SUB-FAMILY C"/>
    <property type="match status" value="1"/>
</dbReference>
<dbReference type="SUPFAM" id="SSF90123">
    <property type="entry name" value="ABC transporter transmembrane region"/>
    <property type="match status" value="2"/>
</dbReference>
<keyword evidence="4 10" id="KW-0812">Transmembrane</keyword>
<dbReference type="EMBL" id="JANVFT010000013">
    <property type="protein sequence ID" value="KAJ4498815.1"/>
    <property type="molecule type" value="Genomic_DNA"/>
</dbReference>
<keyword evidence="8 10" id="KW-0472">Membrane</keyword>
<dbReference type="InterPro" id="IPR036640">
    <property type="entry name" value="ABC1_TM_sf"/>
</dbReference>
<feature type="domain" description="ABC transmembrane type-1" evidence="12">
    <location>
        <begin position="852"/>
        <end position="1128"/>
    </location>
</feature>
<sequence>MITILKEDEMIPSIPTANKPTNNQIDVSMQNVFHPPPAPPALSKGTAIPEKNSSIFSSLLLHWLSPLLSTGFSRPLEQDDLWSLPPSQLTSNLTDKLEQAFYSSGTDTQRTVTRNVGKVGELESNEKTDSQALEEQENPNEDTVQVPLPKAIHRQFFWQCWSTGFLVLIAQTLTTLTPLVTKVLLTWLTESYVFSHLSSAEQAEPSTLGLTKPQGIGYGVGVAIGLFVMQQGASLINAHSSKFAMTLGLSVRTAVIGCITRKSLRLSARARLEHSSGQILTMISTDADRIDKFCMYGHHLWIAPTQLIIAVGFLIATLGYSALVGLGVLIFSLPIQTVLVIVIMKQRRKGVKITDSRIRLTTEVLQGIRLLKLYAWEKFYVGKITALRKGELEATQNSLIATAGLIAMMTFIPILASVLSFITYALTGHDLNVAIIFTSLQFFNIIQLPLIMLPITLASLSDIFVANTRISAFLLAEERPADYAIKLDTQSANAVECKGDFAWDIPVGNGNKDTKAEQTEDVTLVAKSHKKETVQMIQDKNAQRSSKKAKKAKGEVDSPVLPTSNPIETEPDRPNPSETLPDQPFELKDLDLTVRRGAFVAIVGRVGSGKSSILQALIGEMRKISGEVRFSGSMAYVPQNPWIQNATVRDNIMFGQPEDVRRLSDIIHACSLTHDLNILPNGERTVIGERGINISGGQKARISLARAAYSGSDIVLLDDPLSAVDSHVGKDILQNCILSGLLADKTRILVTHALHFLDKVDYIYIVEGGIIKEQGTYQDLVNSSPMFTGLMSAHAQKMSAGNLDTLTKRELDIRKLVDDPLIQAEERNIGAVTGATYKQYFAFSGGFGWIPLILGMLTIMQSCQVASTLLLGFWTAESIPGFQENDYIALYASFGAGQALFSFLLTCAFGLIGIRSSLNLFATVLKKVLQSPVSFFDTTPIGRILSRLSKDQDTLDTELPLTMMQFLATVSSIVGTIGLVFYIFPFLGIIFAPMSILYWFFSLYYRRSSVEVKRLDSLARSNFYSSFSETLTGITTVRAYRIEGRQMEIAERGLDLENRAYYITVSLQWWLMIRLELFASILILGIALFAAGFRNSVKPSKIGVVLTYALSGKSLFLLLTATVLIFILVTQLFSQIIQTFTTQEMSMNAVERLLIYAQLPSEELEPMKPPDVSNWPSQGEIEFSNVSMAYREGLPPVLKNVSFHVKAGEKIGIVGRTGAGKSSLLQALFRIVEIQHGSITIDGKNISGVNLETLRTKLALVPQDSVLFLGTLRQNLDPLIVRTDAELITILQSACLLPKAIPDQTSEQKFDLNSNVDDEGSNFSAGEKQLLALCRALVKNSKIIVLDEATSSVDVETDSKIQQTIQSEFTSSTLLCIAHRIHTIVHYDRVLVMDSGEVAEYGTVLELYDRSDGSIFRSLCHESGLSRAEILRLRATRRW</sequence>
<dbReference type="PROSITE" id="PS00211">
    <property type="entry name" value="ABC_TRANSPORTER_1"/>
    <property type="match status" value="2"/>
</dbReference>
<dbReference type="CDD" id="cd18606">
    <property type="entry name" value="ABC_6TM_YOR1_D2_like"/>
    <property type="match status" value="1"/>
</dbReference>
<dbReference type="SUPFAM" id="SSF52540">
    <property type="entry name" value="P-loop containing nucleoside triphosphate hydrolases"/>
    <property type="match status" value="2"/>
</dbReference>
<evidence type="ECO:0000256" key="5">
    <source>
        <dbReference type="ARBA" id="ARBA00022741"/>
    </source>
</evidence>
<feature type="transmembrane region" description="Helical" evidence="10">
    <location>
        <begin position="322"/>
        <end position="344"/>
    </location>
</feature>
<feature type="transmembrane region" description="Helical" evidence="10">
    <location>
        <begin position="216"/>
        <end position="236"/>
    </location>
</feature>
<dbReference type="InterPro" id="IPR003439">
    <property type="entry name" value="ABC_transporter-like_ATP-bd"/>
</dbReference>
<evidence type="ECO:0000256" key="4">
    <source>
        <dbReference type="ARBA" id="ARBA00022692"/>
    </source>
</evidence>
<keyword evidence="14" id="KW-1185">Reference proteome</keyword>
<dbReference type="InterPro" id="IPR017871">
    <property type="entry name" value="ABC_transporter-like_CS"/>
</dbReference>
<feature type="domain" description="ABC transmembrane type-1" evidence="12">
    <location>
        <begin position="165"/>
        <end position="462"/>
    </location>
</feature>
<evidence type="ECO:0000313" key="14">
    <source>
        <dbReference type="Proteomes" id="UP001150217"/>
    </source>
</evidence>
<reference evidence="13" key="1">
    <citation type="submission" date="2022-08" db="EMBL/GenBank/DDBJ databases">
        <title>A Global Phylogenomic Analysis of the Shiitake Genus Lentinula.</title>
        <authorList>
            <consortium name="DOE Joint Genome Institute"/>
            <person name="Sierra-Patev S."/>
            <person name="Min B."/>
            <person name="Naranjo-Ortiz M."/>
            <person name="Looney B."/>
            <person name="Konkel Z."/>
            <person name="Slot J.C."/>
            <person name="Sakamoto Y."/>
            <person name="Steenwyk J.L."/>
            <person name="Rokas A."/>
            <person name="Carro J."/>
            <person name="Camarero S."/>
            <person name="Ferreira P."/>
            <person name="Molpeceres G."/>
            <person name="Ruiz-Duenas F.J."/>
            <person name="Serrano A."/>
            <person name="Henrissat B."/>
            <person name="Drula E."/>
            <person name="Hughes K.W."/>
            <person name="Mata J.L."/>
            <person name="Ishikawa N.K."/>
            <person name="Vargas-Isla R."/>
            <person name="Ushijima S."/>
            <person name="Smith C.A."/>
            <person name="Ahrendt S."/>
            <person name="Andreopoulos W."/>
            <person name="He G."/>
            <person name="Labutti K."/>
            <person name="Lipzen A."/>
            <person name="Ng V."/>
            <person name="Riley R."/>
            <person name="Sandor L."/>
            <person name="Barry K."/>
            <person name="Martinez A.T."/>
            <person name="Xiao Y."/>
            <person name="Gibbons J.G."/>
            <person name="Terashima K."/>
            <person name="Grigoriev I.V."/>
            <person name="Hibbett D.S."/>
        </authorList>
    </citation>
    <scope>NUCLEOTIDE SEQUENCE</scope>
    <source>
        <strain evidence="13">RHP3577 ss4</strain>
    </source>
</reference>
<evidence type="ECO:0000256" key="1">
    <source>
        <dbReference type="ARBA" id="ARBA00004141"/>
    </source>
</evidence>
<evidence type="ECO:0000256" key="6">
    <source>
        <dbReference type="ARBA" id="ARBA00022840"/>
    </source>
</evidence>
<keyword evidence="5" id="KW-0547">Nucleotide-binding</keyword>
<dbReference type="InterPro" id="IPR050173">
    <property type="entry name" value="ABC_transporter_C-like"/>
</dbReference>
<keyword evidence="3" id="KW-0813">Transport</keyword>
<feature type="transmembrane region" description="Helical" evidence="10">
    <location>
        <begin position="847"/>
        <end position="876"/>
    </location>
</feature>
<name>A0ABQ8VR07_9AGAR</name>
<dbReference type="CDD" id="cd03244">
    <property type="entry name" value="ABCC_MRP_domain2"/>
    <property type="match status" value="1"/>
</dbReference>
<feature type="compositionally biased region" description="Polar residues" evidence="9">
    <location>
        <begin position="535"/>
        <end position="544"/>
    </location>
</feature>
<comment type="subcellular location">
    <subcellularLocation>
        <location evidence="1">Membrane</location>
        <topology evidence="1">Multi-pass membrane protein</topology>
    </subcellularLocation>
</comment>
<dbReference type="CDD" id="cd03250">
    <property type="entry name" value="ABCC_MRP_domain1"/>
    <property type="match status" value="1"/>
</dbReference>
<dbReference type="Pfam" id="PF00664">
    <property type="entry name" value="ABC_membrane"/>
    <property type="match status" value="2"/>
</dbReference>
<gene>
    <name evidence="13" type="ORF">C8R41DRAFT_915903</name>
</gene>
<dbReference type="InterPro" id="IPR003593">
    <property type="entry name" value="AAA+_ATPase"/>
</dbReference>
<comment type="caution">
    <text evidence="13">The sequence shown here is derived from an EMBL/GenBank/DDBJ whole genome shotgun (WGS) entry which is preliminary data.</text>
</comment>
<feature type="transmembrane region" description="Helical" evidence="10">
    <location>
        <begin position="1069"/>
        <end position="1093"/>
    </location>
</feature>
<evidence type="ECO:0000256" key="9">
    <source>
        <dbReference type="SAM" id="MobiDB-lite"/>
    </source>
</evidence>
<accession>A0ABQ8VR07</accession>
<organism evidence="13 14">
    <name type="scientific">Lentinula lateritia</name>
    <dbReference type="NCBI Taxonomy" id="40482"/>
    <lineage>
        <taxon>Eukaryota</taxon>
        <taxon>Fungi</taxon>
        <taxon>Dikarya</taxon>
        <taxon>Basidiomycota</taxon>
        <taxon>Agaricomycotina</taxon>
        <taxon>Agaricomycetes</taxon>
        <taxon>Agaricomycetidae</taxon>
        <taxon>Agaricales</taxon>
        <taxon>Marasmiineae</taxon>
        <taxon>Omphalotaceae</taxon>
        <taxon>Lentinula</taxon>
    </lineage>
</organism>
<feature type="region of interest" description="Disordered" evidence="9">
    <location>
        <begin position="532"/>
        <end position="583"/>
    </location>
</feature>
<feature type="region of interest" description="Disordered" evidence="9">
    <location>
        <begin position="113"/>
        <end position="143"/>
    </location>
</feature>
<evidence type="ECO:0000259" key="11">
    <source>
        <dbReference type="PROSITE" id="PS50893"/>
    </source>
</evidence>
<protein>
    <submittedName>
        <fullName evidence="13">Multidrug resistance-associated ABC transporter</fullName>
    </submittedName>
</protein>
<evidence type="ECO:0000256" key="7">
    <source>
        <dbReference type="ARBA" id="ARBA00022989"/>
    </source>
</evidence>
<proteinExistence type="inferred from homology"/>
<dbReference type="Gene3D" id="1.20.1560.10">
    <property type="entry name" value="ABC transporter type 1, transmembrane domain"/>
    <property type="match status" value="2"/>
</dbReference>
<dbReference type="CDD" id="cd18597">
    <property type="entry name" value="ABC_6TM_YOR1_D1_like"/>
    <property type="match status" value="1"/>
</dbReference>
<feature type="transmembrane region" description="Helical" evidence="10">
    <location>
        <begin position="299"/>
        <end position="316"/>
    </location>
</feature>
<dbReference type="Gene3D" id="3.40.50.300">
    <property type="entry name" value="P-loop containing nucleotide triphosphate hydrolases"/>
    <property type="match status" value="2"/>
</dbReference>